<dbReference type="AlphaFoldDB" id="A0AB33QH95"/>
<gene>
    <name evidence="18" type="primary">cirA</name>
    <name evidence="18" type="ordered locus">PARA_02660</name>
</gene>
<evidence type="ECO:0000313" key="18">
    <source>
        <dbReference type="EMBL" id="CBW14373.1"/>
    </source>
</evidence>
<reference evidence="19" key="1">
    <citation type="submission" date="2010-07" db="EMBL/GenBank/DDBJ databases">
        <title>The genome sequence of Haemophilus parainfluenzae T3T1.</title>
        <authorList>
            <person name="Crook D."/>
            <person name="Hood D."/>
            <person name="Moxon R."/>
            <person name="Parkhill J."/>
            <person name="Aslett M."/>
            <person name="Bentley S.D."/>
        </authorList>
    </citation>
    <scope>NUCLEOTIDE SEQUENCE [LARGE SCALE GENOMIC DNA]</scope>
    <source>
        <strain evidence="19">T3T1</strain>
    </source>
</reference>
<dbReference type="Proteomes" id="UP000007052">
    <property type="component" value="Chromosome"/>
</dbReference>
<dbReference type="InterPro" id="IPR000531">
    <property type="entry name" value="Beta-barrel_TonB"/>
</dbReference>
<feature type="signal peptide" evidence="15">
    <location>
        <begin position="1"/>
        <end position="20"/>
    </location>
</feature>
<dbReference type="PANTHER" id="PTHR30069:SF29">
    <property type="entry name" value="HEMOGLOBIN AND HEMOGLOBIN-HAPTOGLOBIN-BINDING PROTEIN 1-RELATED"/>
    <property type="match status" value="1"/>
</dbReference>
<evidence type="ECO:0000256" key="2">
    <source>
        <dbReference type="ARBA" id="ARBA00008143"/>
    </source>
</evidence>
<dbReference type="CDD" id="cd01347">
    <property type="entry name" value="ligand_gated_channel"/>
    <property type="match status" value="1"/>
</dbReference>
<evidence type="ECO:0000256" key="5">
    <source>
        <dbReference type="ARBA" id="ARBA00022692"/>
    </source>
</evidence>
<evidence type="ECO:0000256" key="12">
    <source>
        <dbReference type="PROSITE-ProRule" id="PRU01360"/>
    </source>
</evidence>
<dbReference type="GO" id="GO:0044718">
    <property type="term" value="P:siderophore transmembrane transport"/>
    <property type="evidence" value="ECO:0007669"/>
    <property type="project" value="TreeGrafter"/>
</dbReference>
<evidence type="ECO:0000256" key="8">
    <source>
        <dbReference type="ARBA" id="ARBA00023077"/>
    </source>
</evidence>
<keyword evidence="3 12" id="KW-0813">Transport</keyword>
<dbReference type="InterPro" id="IPR037066">
    <property type="entry name" value="Plug_dom_sf"/>
</dbReference>
<evidence type="ECO:0000256" key="1">
    <source>
        <dbReference type="ARBA" id="ARBA00004571"/>
    </source>
</evidence>
<comment type="subcellular location">
    <subcellularLocation>
        <location evidence="1 12">Cell outer membrane</location>
        <topology evidence="1 12">Multi-pass membrane protein</topology>
    </subcellularLocation>
</comment>
<name>A0AB33QH95_HAEP3</name>
<keyword evidence="9 12" id="KW-0472">Membrane</keyword>
<keyword evidence="11 12" id="KW-0998">Cell outer membrane</keyword>
<evidence type="ECO:0000256" key="15">
    <source>
        <dbReference type="SAM" id="SignalP"/>
    </source>
</evidence>
<feature type="domain" description="TonB-dependent receptor plug" evidence="17">
    <location>
        <begin position="42"/>
        <end position="147"/>
    </location>
</feature>
<protein>
    <submittedName>
        <fullName evidence="18">Cira protein</fullName>
    </submittedName>
</protein>
<evidence type="ECO:0000256" key="11">
    <source>
        <dbReference type="ARBA" id="ARBA00023237"/>
    </source>
</evidence>
<dbReference type="Gene3D" id="2.170.130.10">
    <property type="entry name" value="TonB-dependent receptor, plug domain"/>
    <property type="match status" value="1"/>
</dbReference>
<comment type="similarity">
    <text evidence="2">Belongs to the TonB-dependent receptor family. Hemoglobin/haptoglobin binding protein subfamily.</text>
</comment>
<evidence type="ECO:0000256" key="4">
    <source>
        <dbReference type="ARBA" id="ARBA00022452"/>
    </source>
</evidence>
<dbReference type="Pfam" id="PF00593">
    <property type="entry name" value="TonB_dep_Rec_b-barrel"/>
    <property type="match status" value="1"/>
</dbReference>
<evidence type="ECO:0000256" key="10">
    <source>
        <dbReference type="ARBA" id="ARBA00023170"/>
    </source>
</evidence>
<evidence type="ECO:0000259" key="16">
    <source>
        <dbReference type="Pfam" id="PF00593"/>
    </source>
</evidence>
<feature type="short sequence motif" description="TonB C-terminal box" evidence="13">
    <location>
        <begin position="642"/>
        <end position="659"/>
    </location>
</feature>
<dbReference type="InterPro" id="IPR010917">
    <property type="entry name" value="TonB_rcpt_CS"/>
</dbReference>
<dbReference type="PROSITE" id="PS52016">
    <property type="entry name" value="TONB_DEPENDENT_REC_3"/>
    <property type="match status" value="1"/>
</dbReference>
<dbReference type="EMBL" id="FQ312002">
    <property type="protein sequence ID" value="CBW14373.1"/>
    <property type="molecule type" value="Genomic_DNA"/>
</dbReference>
<accession>A0AB33QH95</accession>
<dbReference type="Pfam" id="PF07715">
    <property type="entry name" value="Plug"/>
    <property type="match status" value="1"/>
</dbReference>
<evidence type="ECO:0000313" key="19">
    <source>
        <dbReference type="Proteomes" id="UP000007052"/>
    </source>
</evidence>
<evidence type="ECO:0000256" key="13">
    <source>
        <dbReference type="PROSITE-ProRule" id="PRU10144"/>
    </source>
</evidence>
<evidence type="ECO:0000259" key="17">
    <source>
        <dbReference type="Pfam" id="PF07715"/>
    </source>
</evidence>
<dbReference type="PANTHER" id="PTHR30069">
    <property type="entry name" value="TONB-DEPENDENT OUTER MEMBRANE RECEPTOR"/>
    <property type="match status" value="1"/>
</dbReference>
<proteinExistence type="inferred from homology"/>
<dbReference type="PROSITE" id="PS01156">
    <property type="entry name" value="TONB_DEPENDENT_REC_2"/>
    <property type="match status" value="1"/>
</dbReference>
<sequence>MKKNVITSAILLAIPALAVAEEKEIQLEPIHVYSAYATPVNQDQTASSVTVLTEKDFSERNATYVSDVLKTVPGVAMGATGGRGAVTSLFLRGAESNHTVVVIDGVKMNPVNDGFDFGGLTLSNIERIEVLQGEQSALWGSDAIGGVVYITTKSGLYKDKPFNIDFDLGLGSHRTRDASATISGYQSGFYYALHGDSHRTTGISVLSKDKFNYRALDGTSIQTGGAIERDGFHRDNGSLRLGYDDNNKGVEVLASHSSQTTKNDTSLFSEATDKDFFRTRETTLKLSGYVGNNQELFKHKASVSHIKNDYDYVSTSPYTRDWKKLNANYQLDINFDREGYLKQGVSVLSEYQKSHYEAQSSYSIFKEQKLIEKSIATEYRLFTEDDHSFSLSGRFTDSDNFKNTFTSRIAGAYRLSENVKLHASFGTAVHNPNFVELYGYGTSTSSYTPAITWVGNPDLKPEKSRGGEVGFLLETTNKNHSLDVTYFARIVNNFIGSEPVATNVTRAINVKGKTKVRGVEVAYKGKITDALTGYVNYTYTQIKNGESRLGAEGDALIRRPKNTANAGLAYQITEKLGSDINVSYVGKRFDTYFQSVYPYAQKRVKMPSYTLVNLGVNYKVADSLTIYANLNNVFNKKYENVLGYGQEGRNVYVGLKGSF</sequence>
<evidence type="ECO:0000256" key="7">
    <source>
        <dbReference type="ARBA" id="ARBA00022737"/>
    </source>
</evidence>
<dbReference type="GO" id="GO:0015344">
    <property type="term" value="F:siderophore uptake transmembrane transporter activity"/>
    <property type="evidence" value="ECO:0007669"/>
    <property type="project" value="TreeGrafter"/>
</dbReference>
<dbReference type="Gene3D" id="2.40.170.20">
    <property type="entry name" value="TonB-dependent receptor, beta-barrel domain"/>
    <property type="match status" value="1"/>
</dbReference>
<keyword evidence="7" id="KW-0677">Repeat</keyword>
<keyword evidence="4 12" id="KW-1134">Transmembrane beta strand</keyword>
<dbReference type="InterPro" id="IPR036942">
    <property type="entry name" value="Beta-barrel_TonB_sf"/>
</dbReference>
<dbReference type="RefSeq" id="WP_014064191.1">
    <property type="nucleotide sequence ID" value="NC_015964.1"/>
</dbReference>
<dbReference type="InterPro" id="IPR039426">
    <property type="entry name" value="TonB-dep_rcpt-like"/>
</dbReference>
<dbReference type="InterPro" id="IPR012910">
    <property type="entry name" value="Plug_dom"/>
</dbReference>
<evidence type="ECO:0000256" key="3">
    <source>
        <dbReference type="ARBA" id="ARBA00022448"/>
    </source>
</evidence>
<keyword evidence="10" id="KW-0675">Receptor</keyword>
<feature type="domain" description="TonB-dependent receptor-like beta-barrel" evidence="16">
    <location>
        <begin position="226"/>
        <end position="633"/>
    </location>
</feature>
<evidence type="ECO:0000256" key="14">
    <source>
        <dbReference type="RuleBase" id="RU003357"/>
    </source>
</evidence>
<dbReference type="KEGG" id="hpr:PARA_02660"/>
<organism evidence="18 19">
    <name type="scientific">Haemophilus parainfluenzae (strain T3T1)</name>
    <dbReference type="NCBI Taxonomy" id="862965"/>
    <lineage>
        <taxon>Bacteria</taxon>
        <taxon>Pseudomonadati</taxon>
        <taxon>Pseudomonadota</taxon>
        <taxon>Gammaproteobacteria</taxon>
        <taxon>Pasteurellales</taxon>
        <taxon>Pasteurellaceae</taxon>
        <taxon>Haemophilus</taxon>
    </lineage>
</organism>
<evidence type="ECO:0000256" key="6">
    <source>
        <dbReference type="ARBA" id="ARBA00022729"/>
    </source>
</evidence>
<feature type="chain" id="PRO_5044316229" evidence="15">
    <location>
        <begin position="21"/>
        <end position="659"/>
    </location>
</feature>
<keyword evidence="5 12" id="KW-0812">Transmembrane</keyword>
<evidence type="ECO:0000256" key="9">
    <source>
        <dbReference type="ARBA" id="ARBA00023136"/>
    </source>
</evidence>
<keyword evidence="6 15" id="KW-0732">Signal</keyword>
<keyword evidence="8 14" id="KW-0798">TonB box</keyword>
<dbReference type="SUPFAM" id="SSF56935">
    <property type="entry name" value="Porins"/>
    <property type="match status" value="1"/>
</dbReference>
<dbReference type="GO" id="GO:0009279">
    <property type="term" value="C:cell outer membrane"/>
    <property type="evidence" value="ECO:0007669"/>
    <property type="project" value="UniProtKB-SubCell"/>
</dbReference>